<proteinExistence type="predicted"/>
<dbReference type="PROSITE" id="PS51257">
    <property type="entry name" value="PROKAR_LIPOPROTEIN"/>
    <property type="match status" value="1"/>
</dbReference>
<accession>A0AAN8PL01</accession>
<organism evidence="1 2">
    <name type="scientific">Polyplax serrata</name>
    <name type="common">Common mouse louse</name>
    <dbReference type="NCBI Taxonomy" id="468196"/>
    <lineage>
        <taxon>Eukaryota</taxon>
        <taxon>Metazoa</taxon>
        <taxon>Ecdysozoa</taxon>
        <taxon>Arthropoda</taxon>
        <taxon>Hexapoda</taxon>
        <taxon>Insecta</taxon>
        <taxon>Pterygota</taxon>
        <taxon>Neoptera</taxon>
        <taxon>Paraneoptera</taxon>
        <taxon>Psocodea</taxon>
        <taxon>Troctomorpha</taxon>
        <taxon>Phthiraptera</taxon>
        <taxon>Anoplura</taxon>
        <taxon>Polyplacidae</taxon>
        <taxon>Polyplax</taxon>
    </lineage>
</organism>
<dbReference type="SUPFAM" id="SSF52087">
    <property type="entry name" value="CRAL/TRIO domain"/>
    <property type="match status" value="1"/>
</dbReference>
<name>A0AAN8PL01_POLSC</name>
<dbReference type="Gene3D" id="1.20.5.1200">
    <property type="entry name" value="Alpha-tocopherol transfer"/>
    <property type="match status" value="1"/>
</dbReference>
<evidence type="ECO:0000313" key="2">
    <source>
        <dbReference type="Proteomes" id="UP001372834"/>
    </source>
</evidence>
<sequence>MLKLFTCSALGSGGCVLYLWYLVVLTIHGNNLTNLFKIVPQEILPDDYGGQADSVQTLHDQHRKLVEGKYEKWIEEEEFYVIDERKRSKATTKKECFVSNTFRSLQID</sequence>
<dbReference type="InterPro" id="IPR036865">
    <property type="entry name" value="CRAL-TRIO_dom_sf"/>
</dbReference>
<evidence type="ECO:0000313" key="1">
    <source>
        <dbReference type="EMBL" id="KAK6636495.1"/>
    </source>
</evidence>
<dbReference type="EMBL" id="JAWJWE010000004">
    <property type="protein sequence ID" value="KAK6636495.1"/>
    <property type="molecule type" value="Genomic_DNA"/>
</dbReference>
<reference evidence="1 2" key="1">
    <citation type="submission" date="2023-10" db="EMBL/GenBank/DDBJ databases">
        <title>Genomes of two closely related lineages of the louse Polyplax serrata with different host specificities.</title>
        <authorList>
            <person name="Martinu J."/>
            <person name="Tarabai H."/>
            <person name="Stefka J."/>
            <person name="Hypsa V."/>
        </authorList>
    </citation>
    <scope>NUCLEOTIDE SEQUENCE [LARGE SCALE GENOMIC DNA]</scope>
    <source>
        <strain evidence="1">HR10_N</strain>
    </source>
</reference>
<dbReference type="AlphaFoldDB" id="A0AAN8PL01"/>
<dbReference type="Proteomes" id="UP001372834">
    <property type="component" value="Unassembled WGS sequence"/>
</dbReference>
<protein>
    <submittedName>
        <fullName evidence="1">Uncharacterized protein</fullName>
    </submittedName>
</protein>
<gene>
    <name evidence="1" type="ORF">RUM43_010156</name>
</gene>
<comment type="caution">
    <text evidence="1">The sequence shown here is derived from an EMBL/GenBank/DDBJ whole genome shotgun (WGS) entry which is preliminary data.</text>
</comment>